<evidence type="ECO:0000256" key="4">
    <source>
        <dbReference type="SAM" id="Coils"/>
    </source>
</evidence>
<feature type="domain" description="GGDEF" evidence="7">
    <location>
        <begin position="183"/>
        <end position="319"/>
    </location>
</feature>
<dbReference type="GO" id="GO:0000160">
    <property type="term" value="P:phosphorelay signal transduction system"/>
    <property type="evidence" value="ECO:0007669"/>
    <property type="project" value="InterPro"/>
</dbReference>
<dbReference type="Gene3D" id="3.40.50.2300">
    <property type="match status" value="1"/>
</dbReference>
<keyword evidence="3" id="KW-0597">Phosphoprotein</keyword>
<evidence type="ECO:0000313" key="9">
    <source>
        <dbReference type="Proteomes" id="UP000515472"/>
    </source>
</evidence>
<dbReference type="InterPro" id="IPR029787">
    <property type="entry name" value="Nucleotide_cyclase"/>
</dbReference>
<keyword evidence="8" id="KW-0378">Hydrolase</keyword>
<dbReference type="GO" id="GO:0043709">
    <property type="term" value="P:cell adhesion involved in single-species biofilm formation"/>
    <property type="evidence" value="ECO:0007669"/>
    <property type="project" value="TreeGrafter"/>
</dbReference>
<dbReference type="CDD" id="cd19920">
    <property type="entry name" value="REC_PA4781-like"/>
    <property type="match status" value="1"/>
</dbReference>
<reference evidence="8 9" key="1">
    <citation type="submission" date="2020-06" db="EMBL/GenBank/DDBJ databases">
        <title>Interaction of electrochemicaly active bacteria, Geobacter bremensis R4 on different carbon anode.</title>
        <authorList>
            <person name="Meng L."/>
            <person name="Yoshida N."/>
        </authorList>
    </citation>
    <scope>NUCLEOTIDE SEQUENCE [LARGE SCALE GENOMIC DNA]</scope>
    <source>
        <strain evidence="8 9">R4</strain>
    </source>
</reference>
<dbReference type="SMART" id="SM00448">
    <property type="entry name" value="REC"/>
    <property type="match status" value="1"/>
</dbReference>
<dbReference type="GO" id="GO:0016787">
    <property type="term" value="F:hydrolase activity"/>
    <property type="evidence" value="ECO:0007669"/>
    <property type="project" value="UniProtKB-KW"/>
</dbReference>
<feature type="domain" description="Response regulatory" evidence="6">
    <location>
        <begin position="11"/>
        <end position="126"/>
    </location>
</feature>
<sequence>MNNGNEIPRQKILIVDDTPANIEILYKILKGEYDVLFAKNGADGIRIVQQQLPDLILLDIMMPGMDGYQVCQALKGDPLTARIPIVFVTAMSNEEDETKGLQLGAIDYLTKPISPPIVLARVRNHLLLKRSSDLLEQLTAQLEEKNRALEVLARVDGLTGVANRRHLDEMLQLELQRAMRNGRYLSLILCDIDFFKRYNDHYGHVAGDRCLQALGDLLKGSFKRAGEVPARYGGEEFVVVLPDTAPETAEVLGERLRRMLQEKALPHEESELGVVTISVGVSGGLVARGQEPEWFIKEADRALYHAKASGRNRVALSSHCPPEPGEPHQCYGDAGQPEHDPVQLPGYGA</sequence>
<dbReference type="PANTHER" id="PTHR45138">
    <property type="entry name" value="REGULATORY COMPONENTS OF SENSORY TRANSDUCTION SYSTEM"/>
    <property type="match status" value="1"/>
</dbReference>
<feature type="region of interest" description="Disordered" evidence="5">
    <location>
        <begin position="318"/>
        <end position="349"/>
    </location>
</feature>
<dbReference type="EC" id="2.7.7.65" evidence="1"/>
<dbReference type="Gene3D" id="3.30.70.270">
    <property type="match status" value="1"/>
</dbReference>
<keyword evidence="4" id="KW-0175">Coiled coil</keyword>
<evidence type="ECO:0000256" key="5">
    <source>
        <dbReference type="SAM" id="MobiDB-lite"/>
    </source>
</evidence>
<dbReference type="InterPro" id="IPR000160">
    <property type="entry name" value="GGDEF_dom"/>
</dbReference>
<evidence type="ECO:0000259" key="6">
    <source>
        <dbReference type="PROSITE" id="PS50110"/>
    </source>
</evidence>
<evidence type="ECO:0000313" key="8">
    <source>
        <dbReference type="EMBL" id="BCG48138.1"/>
    </source>
</evidence>
<evidence type="ECO:0000256" key="3">
    <source>
        <dbReference type="PROSITE-ProRule" id="PRU00169"/>
    </source>
</evidence>
<evidence type="ECO:0000259" key="7">
    <source>
        <dbReference type="PROSITE" id="PS50887"/>
    </source>
</evidence>
<dbReference type="GO" id="GO:1902201">
    <property type="term" value="P:negative regulation of bacterial-type flagellum-dependent cell motility"/>
    <property type="evidence" value="ECO:0007669"/>
    <property type="project" value="TreeGrafter"/>
</dbReference>
<dbReference type="PROSITE" id="PS50110">
    <property type="entry name" value="RESPONSE_REGULATORY"/>
    <property type="match status" value="1"/>
</dbReference>
<dbReference type="SUPFAM" id="SSF52172">
    <property type="entry name" value="CheY-like"/>
    <property type="match status" value="1"/>
</dbReference>
<dbReference type="FunFam" id="3.30.70.270:FF:000001">
    <property type="entry name" value="Diguanylate cyclase domain protein"/>
    <property type="match status" value="1"/>
</dbReference>
<keyword evidence="9" id="KW-1185">Reference proteome</keyword>
<evidence type="ECO:0000256" key="1">
    <source>
        <dbReference type="ARBA" id="ARBA00012528"/>
    </source>
</evidence>
<organism evidence="8 9">
    <name type="scientific">Citrifermentans bremense</name>
    <dbReference type="NCBI Taxonomy" id="60035"/>
    <lineage>
        <taxon>Bacteria</taxon>
        <taxon>Pseudomonadati</taxon>
        <taxon>Thermodesulfobacteriota</taxon>
        <taxon>Desulfuromonadia</taxon>
        <taxon>Geobacterales</taxon>
        <taxon>Geobacteraceae</taxon>
        <taxon>Citrifermentans</taxon>
    </lineage>
</organism>
<comment type="catalytic activity">
    <reaction evidence="2">
        <text>2 GTP = 3',3'-c-di-GMP + 2 diphosphate</text>
        <dbReference type="Rhea" id="RHEA:24898"/>
        <dbReference type="ChEBI" id="CHEBI:33019"/>
        <dbReference type="ChEBI" id="CHEBI:37565"/>
        <dbReference type="ChEBI" id="CHEBI:58805"/>
        <dbReference type="EC" id="2.7.7.65"/>
    </reaction>
</comment>
<protein>
    <recommendedName>
        <fullName evidence="1">diguanylate cyclase</fullName>
        <ecNumber evidence="1">2.7.7.65</ecNumber>
    </recommendedName>
</protein>
<feature type="coiled-coil region" evidence="4">
    <location>
        <begin position="128"/>
        <end position="155"/>
    </location>
</feature>
<evidence type="ECO:0000256" key="2">
    <source>
        <dbReference type="ARBA" id="ARBA00034247"/>
    </source>
</evidence>
<dbReference type="SMART" id="SM00267">
    <property type="entry name" value="GGDEF"/>
    <property type="match status" value="1"/>
</dbReference>
<dbReference type="InterPro" id="IPR050469">
    <property type="entry name" value="Diguanylate_Cyclase"/>
</dbReference>
<dbReference type="Pfam" id="PF00072">
    <property type="entry name" value="Response_reg"/>
    <property type="match status" value="1"/>
</dbReference>
<dbReference type="SUPFAM" id="SSF55073">
    <property type="entry name" value="Nucleotide cyclase"/>
    <property type="match status" value="1"/>
</dbReference>
<feature type="modified residue" description="4-aspartylphosphate" evidence="3">
    <location>
        <position position="59"/>
    </location>
</feature>
<dbReference type="Proteomes" id="UP000515472">
    <property type="component" value="Chromosome"/>
</dbReference>
<dbReference type="Pfam" id="PF00990">
    <property type="entry name" value="GGDEF"/>
    <property type="match status" value="1"/>
</dbReference>
<dbReference type="CDD" id="cd01949">
    <property type="entry name" value="GGDEF"/>
    <property type="match status" value="1"/>
</dbReference>
<dbReference type="InterPro" id="IPR001789">
    <property type="entry name" value="Sig_transdc_resp-reg_receiver"/>
</dbReference>
<dbReference type="RefSeq" id="WP_185242931.1">
    <property type="nucleotide sequence ID" value="NZ_AP023213.1"/>
</dbReference>
<name>A0A6S6M373_9BACT</name>
<dbReference type="InterPro" id="IPR011006">
    <property type="entry name" value="CheY-like_superfamily"/>
</dbReference>
<dbReference type="NCBIfam" id="TIGR00254">
    <property type="entry name" value="GGDEF"/>
    <property type="match status" value="1"/>
</dbReference>
<dbReference type="EMBL" id="AP023213">
    <property type="protein sequence ID" value="BCG48138.1"/>
    <property type="molecule type" value="Genomic_DNA"/>
</dbReference>
<dbReference type="GO" id="GO:0005886">
    <property type="term" value="C:plasma membrane"/>
    <property type="evidence" value="ECO:0007669"/>
    <property type="project" value="TreeGrafter"/>
</dbReference>
<dbReference type="PROSITE" id="PS50887">
    <property type="entry name" value="GGDEF"/>
    <property type="match status" value="1"/>
</dbReference>
<dbReference type="InterPro" id="IPR043128">
    <property type="entry name" value="Rev_trsase/Diguanyl_cyclase"/>
</dbReference>
<dbReference type="KEGG" id="gbn:GEOBRER4_28880"/>
<dbReference type="AlphaFoldDB" id="A0A6S6M373"/>
<dbReference type="PANTHER" id="PTHR45138:SF9">
    <property type="entry name" value="DIGUANYLATE CYCLASE DGCM-RELATED"/>
    <property type="match status" value="1"/>
</dbReference>
<dbReference type="GO" id="GO:0052621">
    <property type="term" value="F:diguanylate cyclase activity"/>
    <property type="evidence" value="ECO:0007669"/>
    <property type="project" value="UniProtKB-EC"/>
</dbReference>
<proteinExistence type="predicted"/>
<gene>
    <name evidence="8" type="ORF">GEOBRER4_n3010</name>
</gene>
<accession>A0A6S6M373</accession>